<dbReference type="SUPFAM" id="SSF51445">
    <property type="entry name" value="(Trans)glycosidases"/>
    <property type="match status" value="1"/>
</dbReference>
<dbReference type="Gene3D" id="2.70.98.60">
    <property type="entry name" value="alpha-galactosidase from lactobacil brevis"/>
    <property type="match status" value="1"/>
</dbReference>
<feature type="binding site" evidence="8">
    <location>
        <position position="200"/>
    </location>
    <ligand>
        <name>substrate</name>
    </ligand>
</feature>
<dbReference type="InterPro" id="IPR031704">
    <property type="entry name" value="Glyco_hydro_36_N"/>
</dbReference>
<reference evidence="11 12" key="1">
    <citation type="submission" date="2019-11" db="EMBL/GenBank/DDBJ databases">
        <title>Genome sequences of 17 halophilic strains isolated from different environments.</title>
        <authorList>
            <person name="Furrow R.E."/>
        </authorList>
    </citation>
    <scope>NUCLEOTIDE SEQUENCE [LARGE SCALE GENOMIC DNA]</scope>
    <source>
        <strain evidence="11 12">22511_23_Filter</strain>
    </source>
</reference>
<dbReference type="InterPro" id="IPR000111">
    <property type="entry name" value="Glyco_hydro_27/36_CS"/>
</dbReference>
<evidence type="ECO:0000256" key="5">
    <source>
        <dbReference type="ARBA" id="ARBA00023295"/>
    </source>
</evidence>
<evidence type="ECO:0000256" key="4">
    <source>
        <dbReference type="ARBA" id="ARBA00022801"/>
    </source>
</evidence>
<feature type="domain" description="Glycosyl hydrolase family 36 N-terminal" evidence="10">
    <location>
        <begin position="29"/>
        <end position="286"/>
    </location>
</feature>
<organism evidence="11 12">
    <name type="scientific">Halobacillus litoralis</name>
    <dbReference type="NCBI Taxonomy" id="45668"/>
    <lineage>
        <taxon>Bacteria</taxon>
        <taxon>Bacillati</taxon>
        <taxon>Bacillota</taxon>
        <taxon>Bacilli</taxon>
        <taxon>Bacillales</taxon>
        <taxon>Bacillaceae</taxon>
        <taxon>Halobacillus</taxon>
    </lineage>
</organism>
<dbReference type="PANTHER" id="PTHR43053:SF3">
    <property type="entry name" value="ALPHA-GALACTOSIDASE C-RELATED"/>
    <property type="match status" value="1"/>
</dbReference>
<evidence type="ECO:0000256" key="1">
    <source>
        <dbReference type="ARBA" id="ARBA00001255"/>
    </source>
</evidence>
<feature type="binding site" evidence="8">
    <location>
        <begin position="367"/>
        <end position="368"/>
    </location>
    <ligand>
        <name>substrate</name>
    </ligand>
</feature>
<dbReference type="EC" id="3.2.1.22" evidence="3 6"/>
<evidence type="ECO:0000256" key="2">
    <source>
        <dbReference type="ARBA" id="ARBA00006202"/>
    </source>
</evidence>
<evidence type="ECO:0000256" key="8">
    <source>
        <dbReference type="PIRSR" id="PIRSR005536-2"/>
    </source>
</evidence>
<dbReference type="EMBL" id="WMET01000002">
    <property type="protein sequence ID" value="MYL20172.1"/>
    <property type="molecule type" value="Genomic_DNA"/>
</dbReference>
<proteinExistence type="inferred from homology"/>
<dbReference type="GO" id="GO:0016052">
    <property type="term" value="P:carbohydrate catabolic process"/>
    <property type="evidence" value="ECO:0007669"/>
    <property type="project" value="InterPro"/>
</dbReference>
<comment type="caution">
    <text evidence="11">The sequence shown here is derived from an EMBL/GenBank/DDBJ whole genome shotgun (WGS) entry which is preliminary data.</text>
</comment>
<dbReference type="AlphaFoldDB" id="A0A845DV31"/>
<dbReference type="InterPro" id="IPR050985">
    <property type="entry name" value="Alpha-glycosidase_related"/>
</dbReference>
<dbReference type="Proteomes" id="UP000460949">
    <property type="component" value="Unassembled WGS sequence"/>
</dbReference>
<dbReference type="InterPro" id="IPR038417">
    <property type="entry name" value="Alpga-gal_N_sf"/>
</dbReference>
<dbReference type="Pfam" id="PF16874">
    <property type="entry name" value="Glyco_hydro_36C"/>
    <property type="match status" value="1"/>
</dbReference>
<evidence type="ECO:0000256" key="6">
    <source>
        <dbReference type="PIRNR" id="PIRNR005536"/>
    </source>
</evidence>
<sequence>MAIHIKEDSRQFHLQGKNISYILHILKNGQIGHLYYGKKIRDREDFRHLSKKEFRVTSSYVYEDDPSFSLDMIPQDYPGYGTSDYREPAFHIRQPDGSRISNFVYQSHSVNPGKPSLEGLPATYVEDEREAETLTITLVDDYTDMKLDLLYTVYHDKDVVVRSARFTNEGTQAHQLDRALSASMDFPDSDFEWIQLSGGWSRERHIHTHPLHAGIQKIQSTRGTSSAQHNPFIAVQRPGTTEHTGDVYGFSLVYSGNFLGQIEVDQYARARVSMGISPFDFSWKLEPGGSFQTPELVSAFSSDGRNGLSHTYHELYQKRLARGRWRDKERPVLINNWEATYFDFDEAKLQSIAEQSSRLGVELFVLDDGWFGRRNDDTTSLGDWFVDEAKLPNGLKPLVDKVNDTGMAFGLWFEPEMVSRQSELYEAHPDWIIQAAGRHPSTGRHQLVLDFSNPEVVDYIYERMKAILSSSNIEYVKWDMNRYMTEIGSARLASDQQMEVPHRYILGVYDLYERLTTAFPHILFESCASGGARFDPGMLYYAPQGWTSDDTDAVERLAIQYGTSMVYPLSSMGAHISAVPNHQVKRVTSLKTRGDVAFFGAFGYELDVTKMNEEEKERMSEQIAFYKKHRALFQFGTFYRLQSPFEKGGNETSWMVVSEDGRQAVAASYQVLARPNPGFPRLKLTGLDPETEYRIEGLERTYYGDELMHAGLQLESGYDGSQTGGLEESGDFSSQLFVLTAVTNSTTMDEVEK</sequence>
<keyword evidence="4 6" id="KW-0378">Hydrolase</keyword>
<dbReference type="Gene3D" id="3.20.20.70">
    <property type="entry name" value="Aldolase class I"/>
    <property type="match status" value="1"/>
</dbReference>
<dbReference type="CDD" id="cd14791">
    <property type="entry name" value="GH36"/>
    <property type="match status" value="1"/>
</dbReference>
<evidence type="ECO:0000313" key="11">
    <source>
        <dbReference type="EMBL" id="MYL20172.1"/>
    </source>
</evidence>
<feature type="binding site" evidence="8">
    <location>
        <position position="527"/>
    </location>
    <ligand>
        <name>substrate</name>
    </ligand>
</feature>
<feature type="active site" description="Nucleophile" evidence="7">
    <location>
        <position position="479"/>
    </location>
</feature>
<dbReference type="PROSITE" id="PS00512">
    <property type="entry name" value="ALPHA_GALACTOSIDASE"/>
    <property type="match status" value="1"/>
</dbReference>
<gene>
    <name evidence="11" type="ORF">GLW04_09765</name>
</gene>
<dbReference type="InterPro" id="IPR031705">
    <property type="entry name" value="Glyco_hydro_36_C"/>
</dbReference>
<dbReference type="PIRSF" id="PIRSF005536">
    <property type="entry name" value="Agal"/>
    <property type="match status" value="1"/>
</dbReference>
<evidence type="ECO:0000259" key="10">
    <source>
        <dbReference type="Pfam" id="PF16875"/>
    </source>
</evidence>
<evidence type="ECO:0000313" key="12">
    <source>
        <dbReference type="Proteomes" id="UP000460949"/>
    </source>
</evidence>
<dbReference type="InterPro" id="IPR013785">
    <property type="entry name" value="Aldolase_TIM"/>
</dbReference>
<accession>A0A845DV31</accession>
<evidence type="ECO:0000256" key="7">
    <source>
        <dbReference type="PIRSR" id="PIRSR005536-1"/>
    </source>
</evidence>
<dbReference type="GO" id="GO:0004557">
    <property type="term" value="F:alpha-galactosidase activity"/>
    <property type="evidence" value="ECO:0007669"/>
    <property type="project" value="UniProtKB-UniRule"/>
</dbReference>
<dbReference type="InterPro" id="IPR017853">
    <property type="entry name" value="GH"/>
</dbReference>
<dbReference type="FunFam" id="3.20.20.70:FF:000118">
    <property type="entry name" value="Alpha-galactosidase"/>
    <property type="match status" value="1"/>
</dbReference>
<feature type="domain" description="Glycosyl hydrolase family 36 C-terminal" evidence="9">
    <location>
        <begin position="651"/>
        <end position="739"/>
    </location>
</feature>
<name>A0A845DV31_9BACI</name>
<dbReference type="InterPro" id="IPR002252">
    <property type="entry name" value="Glyco_hydro_36"/>
</dbReference>
<comment type="catalytic activity">
    <reaction evidence="1 6">
        <text>Hydrolysis of terminal, non-reducing alpha-D-galactose residues in alpha-D-galactosides, including galactose oligosaccharides, galactomannans and galactolipids.</text>
        <dbReference type="EC" id="3.2.1.22"/>
    </reaction>
</comment>
<dbReference type="InterPro" id="IPR013780">
    <property type="entry name" value="Glyco_hydro_b"/>
</dbReference>
<dbReference type="RefSeq" id="WP_160836637.1">
    <property type="nucleotide sequence ID" value="NZ_WMET01000002.1"/>
</dbReference>
<dbReference type="PRINTS" id="PR00743">
    <property type="entry name" value="GLHYDRLASE36"/>
</dbReference>
<feature type="active site" description="Proton donor" evidence="7">
    <location>
        <position position="549"/>
    </location>
</feature>
<evidence type="ECO:0000259" key="9">
    <source>
        <dbReference type="Pfam" id="PF16874"/>
    </source>
</evidence>
<dbReference type="Gene3D" id="2.60.40.1180">
    <property type="entry name" value="Golgi alpha-mannosidase II"/>
    <property type="match status" value="1"/>
</dbReference>
<dbReference type="Pfam" id="PF02065">
    <property type="entry name" value="Melibiase"/>
    <property type="match status" value="1"/>
</dbReference>
<feature type="binding site" evidence="8">
    <location>
        <position position="549"/>
    </location>
    <ligand>
        <name>substrate</name>
    </ligand>
</feature>
<feature type="binding site" evidence="8">
    <location>
        <begin position="477"/>
        <end position="481"/>
    </location>
    <ligand>
        <name>substrate</name>
    </ligand>
</feature>
<dbReference type="Pfam" id="PF16875">
    <property type="entry name" value="Glyco_hydro_36N"/>
    <property type="match status" value="1"/>
</dbReference>
<keyword evidence="5 6" id="KW-0326">Glycosidase</keyword>
<feature type="binding site" evidence="8">
    <location>
        <position position="444"/>
    </location>
    <ligand>
        <name>substrate</name>
    </ligand>
</feature>
<protein>
    <recommendedName>
        <fullName evidence="3 6">Alpha-galactosidase</fullName>
        <ecNumber evidence="3 6">3.2.1.22</ecNumber>
    </recommendedName>
</protein>
<dbReference type="PANTHER" id="PTHR43053">
    <property type="entry name" value="GLYCOSIDASE FAMILY 31"/>
    <property type="match status" value="1"/>
</dbReference>
<evidence type="ECO:0000256" key="3">
    <source>
        <dbReference type="ARBA" id="ARBA00012755"/>
    </source>
</evidence>
<comment type="similarity">
    <text evidence="2">Belongs to the glycosyl hydrolase 36 family.</text>
</comment>